<dbReference type="NCBIfam" id="NF004064">
    <property type="entry name" value="PRK05578.1"/>
    <property type="match status" value="1"/>
</dbReference>
<evidence type="ECO:0000259" key="16">
    <source>
        <dbReference type="PROSITE" id="PS51747"/>
    </source>
</evidence>
<dbReference type="Proteomes" id="UP000076586">
    <property type="component" value="Unassembled WGS sequence"/>
</dbReference>
<dbReference type="EMBL" id="BDCR01000004">
    <property type="protein sequence ID" value="GAT64207.1"/>
    <property type="molecule type" value="Genomic_DNA"/>
</dbReference>
<evidence type="ECO:0000256" key="10">
    <source>
        <dbReference type="ARBA" id="ARBA00049252"/>
    </source>
</evidence>
<dbReference type="Gene3D" id="3.40.140.10">
    <property type="entry name" value="Cytidine Deaminase, domain 2"/>
    <property type="match status" value="1"/>
</dbReference>
<comment type="similarity">
    <text evidence="3 15">Belongs to the cytidine and deoxycytidylate deaminase family.</text>
</comment>
<evidence type="ECO:0000256" key="4">
    <source>
        <dbReference type="ARBA" id="ARBA00012783"/>
    </source>
</evidence>
<feature type="binding site" evidence="13">
    <location>
        <begin position="61"/>
        <end position="67"/>
    </location>
    <ligand>
        <name>substrate</name>
    </ligand>
</feature>
<organism evidence="17 18">
    <name type="scientific">Paludibacter jiangxiensis</name>
    <dbReference type="NCBI Taxonomy" id="681398"/>
    <lineage>
        <taxon>Bacteria</taxon>
        <taxon>Pseudomonadati</taxon>
        <taxon>Bacteroidota</taxon>
        <taxon>Bacteroidia</taxon>
        <taxon>Bacteroidales</taxon>
        <taxon>Paludibacteraceae</taxon>
        <taxon>Paludibacter</taxon>
    </lineage>
</organism>
<keyword evidence="8 14" id="KW-0862">Zinc</keyword>
<dbReference type="PROSITE" id="PS00903">
    <property type="entry name" value="CYT_DCMP_DEAMINASES_1"/>
    <property type="match status" value="1"/>
</dbReference>
<comment type="catalytic activity">
    <reaction evidence="11 15">
        <text>cytidine + H2O + H(+) = uridine + NH4(+)</text>
        <dbReference type="Rhea" id="RHEA:16069"/>
        <dbReference type="ChEBI" id="CHEBI:15377"/>
        <dbReference type="ChEBI" id="CHEBI:15378"/>
        <dbReference type="ChEBI" id="CHEBI:16704"/>
        <dbReference type="ChEBI" id="CHEBI:17562"/>
        <dbReference type="ChEBI" id="CHEBI:28938"/>
        <dbReference type="EC" id="3.5.4.5"/>
    </reaction>
</comment>
<evidence type="ECO:0000313" key="17">
    <source>
        <dbReference type="EMBL" id="GAT64207.1"/>
    </source>
</evidence>
<feature type="binding site" evidence="14">
    <location>
        <position position="72"/>
    </location>
    <ligand>
        <name>Zn(2+)</name>
        <dbReference type="ChEBI" id="CHEBI:29105"/>
        <note>catalytic</note>
    </ligand>
</feature>
<evidence type="ECO:0000256" key="7">
    <source>
        <dbReference type="ARBA" id="ARBA00022801"/>
    </source>
</evidence>
<name>A0A161LGS8_9BACT</name>
<dbReference type="NCBIfam" id="TIGR01354">
    <property type="entry name" value="cyt_deam_tetra"/>
    <property type="match status" value="1"/>
</dbReference>
<comment type="caution">
    <text evidence="17">The sequence shown here is derived from an EMBL/GenBank/DDBJ whole genome shotgun (WGS) entry which is preliminary data.</text>
</comment>
<dbReference type="InterPro" id="IPR050202">
    <property type="entry name" value="Cyt/Deoxycyt_deaminase"/>
</dbReference>
<dbReference type="SUPFAM" id="SSF53927">
    <property type="entry name" value="Cytidine deaminase-like"/>
    <property type="match status" value="1"/>
</dbReference>
<evidence type="ECO:0000313" key="18">
    <source>
        <dbReference type="Proteomes" id="UP000076586"/>
    </source>
</evidence>
<dbReference type="EC" id="3.5.4.5" evidence="4 15"/>
<dbReference type="InterPro" id="IPR016193">
    <property type="entry name" value="Cytidine_deaminase-like"/>
</dbReference>
<dbReference type="InterPro" id="IPR006262">
    <property type="entry name" value="Cyt_deam_tetra"/>
</dbReference>
<evidence type="ECO:0000256" key="6">
    <source>
        <dbReference type="ARBA" id="ARBA00022723"/>
    </source>
</evidence>
<feature type="binding site" evidence="14">
    <location>
        <position position="114"/>
    </location>
    <ligand>
        <name>Zn(2+)</name>
        <dbReference type="ChEBI" id="CHEBI:29105"/>
        <note>catalytic</note>
    </ligand>
</feature>
<reference evidence="18" key="1">
    <citation type="submission" date="2016-04" db="EMBL/GenBank/DDBJ databases">
        <title>Draft genome sequence of Paludibacter jiangxiensis strain NM7.</title>
        <authorList>
            <person name="Qiu Y."/>
            <person name="Matsuura N."/>
            <person name="Ohashi A."/>
            <person name="Tourlousse M.D."/>
            <person name="Sekiguchi Y."/>
        </authorList>
    </citation>
    <scope>NUCLEOTIDE SEQUENCE [LARGE SCALE GENOMIC DNA]</scope>
    <source>
        <strain evidence="18">NM7</strain>
    </source>
</reference>
<dbReference type="RefSeq" id="WP_068706094.1">
    <property type="nucleotide sequence ID" value="NZ_BDCR01000004.1"/>
</dbReference>
<dbReference type="GO" id="GO:0008270">
    <property type="term" value="F:zinc ion binding"/>
    <property type="evidence" value="ECO:0007669"/>
    <property type="project" value="UniProtKB-UniRule"/>
</dbReference>
<dbReference type="InterPro" id="IPR016192">
    <property type="entry name" value="APOBEC/CMP_deaminase_Zn-bd"/>
</dbReference>
<proteinExistence type="inferred from homology"/>
<evidence type="ECO:0000256" key="9">
    <source>
        <dbReference type="ARBA" id="ARBA00032005"/>
    </source>
</evidence>
<dbReference type="STRING" id="681398.PJIAN_4756"/>
<evidence type="ECO:0000256" key="8">
    <source>
        <dbReference type="ARBA" id="ARBA00022833"/>
    </source>
</evidence>
<keyword evidence="18" id="KW-1185">Reference proteome</keyword>
<feature type="domain" description="CMP/dCMP-type deaminase" evidence="16">
    <location>
        <begin position="20"/>
        <end position="156"/>
    </location>
</feature>
<sequence length="159" mass="17637">METQSIVTQVQLYQFEELAPDYQKIVTLAKEQTGKSYSPYSHFAVGAAVLMENGEIFAGSNQENAAYPSGLCAERTTMFYANAQRPDVPIKAIAIAAYTNDDYLEDPVAPCGACRQALLENESRFGQPLQVLLYGKKGIYFVESIKDLLPLCFTKESMQ</sequence>
<feature type="binding site" evidence="14">
    <location>
        <position position="111"/>
    </location>
    <ligand>
        <name>Zn(2+)</name>
        <dbReference type="ChEBI" id="CHEBI:29105"/>
        <note>catalytic</note>
    </ligand>
</feature>
<reference evidence="18" key="2">
    <citation type="journal article" date="2017" name="Genome Announc.">
        <title>Draft genome sequence of Paludibacter jiangxiensis NM7(T), a propionate-producing fermentative bacterium.</title>
        <authorList>
            <person name="Qiu Y.-L."/>
            <person name="Tourlousse D.M."/>
            <person name="Matsuura N."/>
            <person name="Ohashi A."/>
            <person name="Sekiguchi Y."/>
        </authorList>
    </citation>
    <scope>NUCLEOTIDE SEQUENCE [LARGE SCALE GENOMIC DNA]</scope>
    <source>
        <strain evidence="18">NM7</strain>
    </source>
</reference>
<dbReference type="PANTHER" id="PTHR11644:SF2">
    <property type="entry name" value="CYTIDINE DEAMINASE"/>
    <property type="match status" value="1"/>
</dbReference>
<dbReference type="OrthoDB" id="9795347at2"/>
<dbReference type="InterPro" id="IPR002125">
    <property type="entry name" value="CMP_dCMP_dom"/>
</dbReference>
<evidence type="ECO:0000256" key="12">
    <source>
        <dbReference type="PIRSR" id="PIRSR606262-1"/>
    </source>
</evidence>
<dbReference type="GO" id="GO:0004126">
    <property type="term" value="F:cytidine deaminase activity"/>
    <property type="evidence" value="ECO:0007669"/>
    <property type="project" value="UniProtKB-UniRule"/>
</dbReference>
<dbReference type="GO" id="GO:0072527">
    <property type="term" value="P:pyrimidine-containing compound metabolic process"/>
    <property type="evidence" value="ECO:0007669"/>
    <property type="project" value="UniProtKB-ARBA"/>
</dbReference>
<evidence type="ECO:0000256" key="11">
    <source>
        <dbReference type="ARBA" id="ARBA00049558"/>
    </source>
</evidence>
<feature type="active site" description="Proton donor" evidence="12">
    <location>
        <position position="74"/>
    </location>
</feature>
<evidence type="ECO:0000256" key="15">
    <source>
        <dbReference type="RuleBase" id="RU364006"/>
    </source>
</evidence>
<dbReference type="Pfam" id="PF00383">
    <property type="entry name" value="dCMP_cyt_deam_1"/>
    <property type="match status" value="1"/>
</dbReference>
<keyword evidence="7 15" id="KW-0378">Hydrolase</keyword>
<evidence type="ECO:0000256" key="5">
    <source>
        <dbReference type="ARBA" id="ARBA00018266"/>
    </source>
</evidence>
<comment type="function">
    <text evidence="2 15">This enzyme scavenges exogenous and endogenous cytidine and 2'-deoxycytidine for UMP synthesis.</text>
</comment>
<evidence type="ECO:0000256" key="13">
    <source>
        <dbReference type="PIRSR" id="PIRSR606262-2"/>
    </source>
</evidence>
<evidence type="ECO:0000256" key="1">
    <source>
        <dbReference type="ARBA" id="ARBA00001947"/>
    </source>
</evidence>
<gene>
    <name evidence="17" type="ORF">PJIAN_4756</name>
</gene>
<evidence type="ECO:0000256" key="3">
    <source>
        <dbReference type="ARBA" id="ARBA00006576"/>
    </source>
</evidence>
<protein>
    <recommendedName>
        <fullName evidence="5 15">Cytidine deaminase</fullName>
        <ecNumber evidence="4 15">3.5.4.5</ecNumber>
    </recommendedName>
    <alternativeName>
        <fullName evidence="9 15">Cytidine aminohydrolase</fullName>
    </alternativeName>
</protein>
<dbReference type="GO" id="GO:0042802">
    <property type="term" value="F:identical protein binding"/>
    <property type="evidence" value="ECO:0007669"/>
    <property type="project" value="UniProtKB-ARBA"/>
</dbReference>
<dbReference type="PROSITE" id="PS51747">
    <property type="entry name" value="CYT_DCMP_DEAMINASES_2"/>
    <property type="match status" value="1"/>
</dbReference>
<evidence type="ECO:0000256" key="2">
    <source>
        <dbReference type="ARBA" id="ARBA00003949"/>
    </source>
</evidence>
<dbReference type="AlphaFoldDB" id="A0A161LGS8"/>
<evidence type="ECO:0000256" key="14">
    <source>
        <dbReference type="PIRSR" id="PIRSR606262-3"/>
    </source>
</evidence>
<dbReference type="GO" id="GO:0055086">
    <property type="term" value="P:nucleobase-containing small molecule metabolic process"/>
    <property type="evidence" value="ECO:0007669"/>
    <property type="project" value="UniProtKB-ARBA"/>
</dbReference>
<comment type="cofactor">
    <cofactor evidence="1 14 15">
        <name>Zn(2+)</name>
        <dbReference type="ChEBI" id="CHEBI:29105"/>
    </cofactor>
</comment>
<accession>A0A161LGS8</accession>
<comment type="catalytic activity">
    <reaction evidence="10 15">
        <text>2'-deoxycytidine + H2O + H(+) = 2'-deoxyuridine + NH4(+)</text>
        <dbReference type="Rhea" id="RHEA:13433"/>
        <dbReference type="ChEBI" id="CHEBI:15377"/>
        <dbReference type="ChEBI" id="CHEBI:15378"/>
        <dbReference type="ChEBI" id="CHEBI:15698"/>
        <dbReference type="ChEBI" id="CHEBI:16450"/>
        <dbReference type="ChEBI" id="CHEBI:28938"/>
        <dbReference type="EC" id="3.5.4.5"/>
    </reaction>
</comment>
<dbReference type="PANTHER" id="PTHR11644">
    <property type="entry name" value="CYTIDINE DEAMINASE"/>
    <property type="match status" value="1"/>
</dbReference>
<dbReference type="GO" id="GO:0005829">
    <property type="term" value="C:cytosol"/>
    <property type="evidence" value="ECO:0007669"/>
    <property type="project" value="TreeGrafter"/>
</dbReference>
<keyword evidence="6 14" id="KW-0479">Metal-binding</keyword>
<dbReference type="CDD" id="cd01283">
    <property type="entry name" value="cytidine_deaminase"/>
    <property type="match status" value="1"/>
</dbReference>